<feature type="transmembrane region" description="Helical" evidence="1">
    <location>
        <begin position="12"/>
        <end position="33"/>
    </location>
</feature>
<reference evidence="2 3" key="1">
    <citation type="submission" date="2018-08" db="EMBL/GenBank/DDBJ databases">
        <title>Genome and evolution of the arbuscular mycorrhizal fungus Diversispora epigaea (formerly Glomus versiforme) and its bacterial endosymbionts.</title>
        <authorList>
            <person name="Sun X."/>
            <person name="Fei Z."/>
            <person name="Harrison M."/>
        </authorList>
    </citation>
    <scope>NUCLEOTIDE SEQUENCE [LARGE SCALE GENOMIC DNA]</scope>
    <source>
        <strain evidence="2 3">IT104</strain>
    </source>
</reference>
<feature type="transmembrane region" description="Helical" evidence="1">
    <location>
        <begin position="60"/>
        <end position="82"/>
    </location>
</feature>
<protein>
    <recommendedName>
        <fullName evidence="4">MARVEL domain-containing protein</fullName>
    </recommendedName>
</protein>
<keyword evidence="1" id="KW-0472">Membrane</keyword>
<feature type="transmembrane region" description="Helical" evidence="1">
    <location>
        <begin position="94"/>
        <end position="112"/>
    </location>
</feature>
<name>A0A397IV72_9GLOM</name>
<evidence type="ECO:0000313" key="2">
    <source>
        <dbReference type="EMBL" id="RHZ79861.1"/>
    </source>
</evidence>
<dbReference type="Proteomes" id="UP000266861">
    <property type="component" value="Unassembled WGS sequence"/>
</dbReference>
<proteinExistence type="predicted"/>
<gene>
    <name evidence="2" type="ORF">Glove_140g134</name>
</gene>
<dbReference type="EMBL" id="PQFF01000131">
    <property type="protein sequence ID" value="RHZ79861.1"/>
    <property type="molecule type" value="Genomic_DNA"/>
</dbReference>
<dbReference type="OrthoDB" id="2403833at2759"/>
<accession>A0A397IV72</accession>
<evidence type="ECO:0000313" key="3">
    <source>
        <dbReference type="Proteomes" id="UP000266861"/>
    </source>
</evidence>
<evidence type="ECO:0000256" key="1">
    <source>
        <dbReference type="SAM" id="Phobius"/>
    </source>
</evidence>
<feature type="transmembrane region" description="Helical" evidence="1">
    <location>
        <begin position="132"/>
        <end position="155"/>
    </location>
</feature>
<sequence>MDLYTKPSLFRYLKILQLLLTLACLSLEIMQIIEFTKYSSDRNIPTSKFFEKFGGYGIKIYFYIVIIITMIVIGWYIIRFNVLWRDGSSYRDMGIDGFFVILWIVSGITNITNRGILNCSSDNRNQVLECQAYYSSLSCGWANALLFIITGSLSWRLSWEREWRGTAHRQSVTSQLSRASSNPL</sequence>
<organism evidence="2 3">
    <name type="scientific">Diversispora epigaea</name>
    <dbReference type="NCBI Taxonomy" id="1348612"/>
    <lineage>
        <taxon>Eukaryota</taxon>
        <taxon>Fungi</taxon>
        <taxon>Fungi incertae sedis</taxon>
        <taxon>Mucoromycota</taxon>
        <taxon>Glomeromycotina</taxon>
        <taxon>Glomeromycetes</taxon>
        <taxon>Diversisporales</taxon>
        <taxon>Diversisporaceae</taxon>
        <taxon>Diversispora</taxon>
    </lineage>
</organism>
<comment type="caution">
    <text evidence="2">The sequence shown here is derived from an EMBL/GenBank/DDBJ whole genome shotgun (WGS) entry which is preliminary data.</text>
</comment>
<keyword evidence="1" id="KW-1133">Transmembrane helix</keyword>
<evidence type="ECO:0008006" key="4">
    <source>
        <dbReference type="Google" id="ProtNLM"/>
    </source>
</evidence>
<keyword evidence="3" id="KW-1185">Reference proteome</keyword>
<dbReference type="AlphaFoldDB" id="A0A397IV72"/>
<keyword evidence="1" id="KW-0812">Transmembrane</keyword>